<dbReference type="EnsemblMetazoa" id="GPPI007115-RA">
    <property type="protein sequence ID" value="GPPI007115-PA"/>
    <property type="gene ID" value="GPPI007115"/>
</dbReference>
<evidence type="ECO:0000313" key="1">
    <source>
        <dbReference type="EnsemblMetazoa" id="GPPI007115-PA"/>
    </source>
</evidence>
<accession>A0A1B0ASL2</accession>
<dbReference type="EMBL" id="JXJN01002851">
    <property type="status" value="NOT_ANNOTATED_CDS"/>
    <property type="molecule type" value="Genomic_DNA"/>
</dbReference>
<proteinExistence type="predicted"/>
<reference evidence="1" key="2">
    <citation type="submission" date="2020-05" db="UniProtKB">
        <authorList>
            <consortium name="EnsemblMetazoa"/>
        </authorList>
    </citation>
    <scope>IDENTIFICATION</scope>
    <source>
        <strain evidence="1">IAEA</strain>
    </source>
</reference>
<dbReference type="Proteomes" id="UP000092460">
    <property type="component" value="Unassembled WGS sequence"/>
</dbReference>
<dbReference type="VEuPathDB" id="VectorBase:GPPI007115"/>
<dbReference type="AlphaFoldDB" id="A0A1B0ASL2"/>
<sequence>MTLKLNKWKCVIMHIYNLSPGSLVRKQQLSIIIITEGIFAHGLVKHNSIDKAGYRQATKIKTFELWPDGNNKAFKKHEHYTAIKELVDLSSRR</sequence>
<evidence type="ECO:0000313" key="2">
    <source>
        <dbReference type="Proteomes" id="UP000092460"/>
    </source>
</evidence>
<reference evidence="2" key="1">
    <citation type="submission" date="2015-01" db="EMBL/GenBank/DDBJ databases">
        <authorList>
            <person name="Aksoy S."/>
            <person name="Warren W."/>
            <person name="Wilson R.K."/>
        </authorList>
    </citation>
    <scope>NUCLEOTIDE SEQUENCE [LARGE SCALE GENOMIC DNA]</scope>
    <source>
        <strain evidence="2">IAEA</strain>
    </source>
</reference>
<name>A0A1B0ASL2_9MUSC</name>
<protein>
    <submittedName>
        <fullName evidence="1">Uncharacterized protein</fullName>
    </submittedName>
</protein>
<keyword evidence="2" id="KW-1185">Reference proteome</keyword>
<organism evidence="1 2">
    <name type="scientific">Glossina palpalis gambiensis</name>
    <dbReference type="NCBI Taxonomy" id="67801"/>
    <lineage>
        <taxon>Eukaryota</taxon>
        <taxon>Metazoa</taxon>
        <taxon>Ecdysozoa</taxon>
        <taxon>Arthropoda</taxon>
        <taxon>Hexapoda</taxon>
        <taxon>Insecta</taxon>
        <taxon>Pterygota</taxon>
        <taxon>Neoptera</taxon>
        <taxon>Endopterygota</taxon>
        <taxon>Diptera</taxon>
        <taxon>Brachycera</taxon>
        <taxon>Muscomorpha</taxon>
        <taxon>Hippoboscoidea</taxon>
        <taxon>Glossinidae</taxon>
        <taxon>Glossina</taxon>
    </lineage>
</organism>